<organism evidence="1 2">
    <name type="scientific">Streptomyces zinciresistens K42</name>
    <dbReference type="NCBI Taxonomy" id="700597"/>
    <lineage>
        <taxon>Bacteria</taxon>
        <taxon>Bacillati</taxon>
        <taxon>Actinomycetota</taxon>
        <taxon>Actinomycetes</taxon>
        <taxon>Kitasatosporales</taxon>
        <taxon>Streptomycetaceae</taxon>
        <taxon>Streptomyces</taxon>
    </lineage>
</organism>
<dbReference type="RefSeq" id="WP_007504453.1">
    <property type="nucleotide sequence ID" value="NZ_AGBF01000286.1"/>
</dbReference>
<dbReference type="EMBL" id="AGBF01000286">
    <property type="protein sequence ID" value="EGX54984.1"/>
    <property type="molecule type" value="Genomic_DNA"/>
</dbReference>
<dbReference type="Proteomes" id="UP000004217">
    <property type="component" value="Unassembled WGS sequence"/>
</dbReference>
<evidence type="ECO:0000313" key="1">
    <source>
        <dbReference type="EMBL" id="EGX54984.1"/>
    </source>
</evidence>
<dbReference type="OrthoDB" id="3431675at2"/>
<gene>
    <name evidence="1" type="ORF">SZN_35177</name>
</gene>
<accession>G2GND0</accession>
<name>G2GND0_9ACTN</name>
<dbReference type="PATRIC" id="fig|700597.3.peg.6856"/>
<evidence type="ECO:0000313" key="2">
    <source>
        <dbReference type="Proteomes" id="UP000004217"/>
    </source>
</evidence>
<protein>
    <submittedName>
        <fullName evidence="1">Uncharacterized protein</fullName>
    </submittedName>
</protein>
<comment type="caution">
    <text evidence="1">The sequence shown here is derived from an EMBL/GenBank/DDBJ whole genome shotgun (WGS) entry which is preliminary data.</text>
</comment>
<dbReference type="AlphaFoldDB" id="G2GND0"/>
<proteinExistence type="predicted"/>
<sequence>MAREELTRLTGNGNGNCNNDACLNVYPTASGSFVVQGAARVLGAGEFIPYGAHPVLLAQTTVWGALRVESSTR</sequence>
<reference evidence="1 2" key="1">
    <citation type="submission" date="2011-08" db="EMBL/GenBank/DDBJ databases">
        <authorList>
            <person name="Lin Y."/>
            <person name="Hao X."/>
            <person name="Johnstone L."/>
            <person name="Miller S.J."/>
            <person name="Wei G."/>
            <person name="Rensing C."/>
        </authorList>
    </citation>
    <scope>NUCLEOTIDE SEQUENCE [LARGE SCALE GENOMIC DNA]</scope>
    <source>
        <strain evidence="1 2">K42</strain>
    </source>
</reference>
<keyword evidence="2" id="KW-1185">Reference proteome</keyword>